<proteinExistence type="predicted"/>
<feature type="domain" description="Abscisic acid G-protein coupled receptor-like" evidence="2">
    <location>
        <begin position="20"/>
        <end position="124"/>
    </location>
</feature>
<dbReference type="STRING" id="121845.A0A1S3DC97"/>
<evidence type="ECO:0000259" key="2">
    <source>
        <dbReference type="Pfam" id="PF12430"/>
    </source>
</evidence>
<dbReference type="GO" id="GO:0051452">
    <property type="term" value="P:intracellular pH reduction"/>
    <property type="evidence" value="ECO:0007669"/>
    <property type="project" value="TreeGrafter"/>
</dbReference>
<gene>
    <name evidence="4" type="primary">LOC103515881</name>
</gene>
<accession>A0A1S3DC97</accession>
<keyword evidence="1" id="KW-0812">Transmembrane</keyword>
<dbReference type="Pfam" id="PF12430">
    <property type="entry name" value="ABA_GPCR"/>
    <property type="match status" value="1"/>
</dbReference>
<evidence type="ECO:0000313" key="4">
    <source>
        <dbReference type="RefSeq" id="XP_008479049.1"/>
    </source>
</evidence>
<dbReference type="Proteomes" id="UP000079169">
    <property type="component" value="Unplaced"/>
</dbReference>
<dbReference type="PANTHER" id="PTHR15948">
    <property type="entry name" value="G-PROTEIN COUPLED RECEPTOR 89-RELATED"/>
    <property type="match status" value="1"/>
</dbReference>
<keyword evidence="1" id="KW-1133">Transmembrane helix</keyword>
<dbReference type="PaxDb" id="121845-A0A1S3DC97"/>
<feature type="transmembrane region" description="Helical" evidence="1">
    <location>
        <begin position="20"/>
        <end position="45"/>
    </location>
</feature>
<dbReference type="RefSeq" id="XP_008479049.1">
    <property type="nucleotide sequence ID" value="XM_008480827.2"/>
</dbReference>
<dbReference type="GO" id="GO:0008308">
    <property type="term" value="F:voltage-gated monoatomic anion channel activity"/>
    <property type="evidence" value="ECO:0007669"/>
    <property type="project" value="TreeGrafter"/>
</dbReference>
<reference evidence="4" key="1">
    <citation type="submission" date="2025-08" db="UniProtKB">
        <authorList>
            <consortium name="RefSeq"/>
        </authorList>
    </citation>
    <scope>IDENTIFICATION</scope>
</reference>
<dbReference type="GeneID" id="103515881"/>
<feature type="transmembrane region" description="Helical" evidence="1">
    <location>
        <begin position="57"/>
        <end position="77"/>
    </location>
</feature>
<dbReference type="GO" id="GO:0032580">
    <property type="term" value="C:Golgi cisterna membrane"/>
    <property type="evidence" value="ECO:0007669"/>
    <property type="project" value="TreeGrafter"/>
</dbReference>
<keyword evidence="3" id="KW-1185">Reference proteome</keyword>
<dbReference type="InterPro" id="IPR025969">
    <property type="entry name" value="ABA_GPCR_dom"/>
</dbReference>
<dbReference type="InterPro" id="IPR015672">
    <property type="entry name" value="GPHR/GTG"/>
</dbReference>
<protein>
    <submittedName>
        <fullName evidence="4">Golgi pH regulator-like</fullName>
    </submittedName>
</protein>
<evidence type="ECO:0000256" key="1">
    <source>
        <dbReference type="SAM" id="Phobius"/>
    </source>
</evidence>
<dbReference type="KEGG" id="dci:103515881"/>
<name>A0A1S3DC97_DIACI</name>
<evidence type="ECO:0000313" key="3">
    <source>
        <dbReference type="Proteomes" id="UP000079169"/>
    </source>
</evidence>
<feature type="transmembrane region" description="Helical" evidence="1">
    <location>
        <begin position="104"/>
        <end position="123"/>
    </location>
</feature>
<organism evidence="3 4">
    <name type="scientific">Diaphorina citri</name>
    <name type="common">Asian citrus psyllid</name>
    <dbReference type="NCBI Taxonomy" id="121845"/>
    <lineage>
        <taxon>Eukaryota</taxon>
        <taxon>Metazoa</taxon>
        <taxon>Ecdysozoa</taxon>
        <taxon>Arthropoda</taxon>
        <taxon>Hexapoda</taxon>
        <taxon>Insecta</taxon>
        <taxon>Pterygota</taxon>
        <taxon>Neoptera</taxon>
        <taxon>Paraneoptera</taxon>
        <taxon>Hemiptera</taxon>
        <taxon>Sternorrhyncha</taxon>
        <taxon>Psylloidea</taxon>
        <taxon>Psyllidae</taxon>
        <taxon>Diaphorininae</taxon>
        <taxon>Diaphorina</taxon>
    </lineage>
</organism>
<keyword evidence="1" id="KW-0472">Membrane</keyword>
<sequence length="143" mass="16097">MGLFEDSLVVLITQVRIQVQIVLLAITGCIVLTSIRGLLLTLTKFFYAISSSKSSNIIVLVLAQIMGMYFVSSVLLMRMNMPPEYRSIISKVLGDLQFNFYHRWFDVIFLLSALSSIVFLYLAHIQSSNNISAEQLISKGIRS</sequence>
<dbReference type="AlphaFoldDB" id="A0A1S3DC97"/>
<dbReference type="PANTHER" id="PTHR15948:SF0">
    <property type="entry name" value="GOLGI PH REGULATOR A-RELATED"/>
    <property type="match status" value="1"/>
</dbReference>